<dbReference type="EMBL" id="CP036299">
    <property type="protein sequence ID" value="QDV31638.1"/>
    <property type="molecule type" value="Genomic_DNA"/>
</dbReference>
<reference evidence="2 3" key="1">
    <citation type="submission" date="2019-02" db="EMBL/GenBank/DDBJ databases">
        <title>Deep-cultivation of Planctomycetes and their phenomic and genomic characterization uncovers novel biology.</title>
        <authorList>
            <person name="Wiegand S."/>
            <person name="Jogler M."/>
            <person name="Boedeker C."/>
            <person name="Pinto D."/>
            <person name="Vollmers J."/>
            <person name="Rivas-Marin E."/>
            <person name="Kohn T."/>
            <person name="Peeters S.H."/>
            <person name="Heuer A."/>
            <person name="Rast P."/>
            <person name="Oberbeckmann S."/>
            <person name="Bunk B."/>
            <person name="Jeske O."/>
            <person name="Meyerdierks A."/>
            <person name="Storesund J.E."/>
            <person name="Kallscheuer N."/>
            <person name="Luecker S."/>
            <person name="Lage O.M."/>
            <person name="Pohl T."/>
            <person name="Merkel B.J."/>
            <person name="Hornburger P."/>
            <person name="Mueller R.-W."/>
            <person name="Bruemmer F."/>
            <person name="Labrenz M."/>
            <person name="Spormann A.M."/>
            <person name="Op den Camp H."/>
            <person name="Overmann J."/>
            <person name="Amann R."/>
            <person name="Jetten M.S.M."/>
            <person name="Mascher T."/>
            <person name="Medema M.H."/>
            <person name="Devos D.P."/>
            <person name="Kaster A.-K."/>
            <person name="Ovreas L."/>
            <person name="Rohde M."/>
            <person name="Galperin M.Y."/>
            <person name="Jogler C."/>
        </authorList>
    </citation>
    <scope>NUCLEOTIDE SEQUENCE [LARGE SCALE GENOMIC DNA]</scope>
    <source>
        <strain evidence="2 3">Spb1</strain>
    </source>
</reference>
<dbReference type="Gene3D" id="3.40.50.1460">
    <property type="match status" value="1"/>
</dbReference>
<dbReference type="OrthoDB" id="291633at2"/>
<evidence type="ECO:0000313" key="2">
    <source>
        <dbReference type="EMBL" id="QDV31638.1"/>
    </source>
</evidence>
<dbReference type="InterPro" id="IPR018247">
    <property type="entry name" value="EF_Hand_1_Ca_BS"/>
</dbReference>
<gene>
    <name evidence="2" type="ORF">Spb1_35830</name>
</gene>
<dbReference type="RefSeq" id="WP_145302819.1">
    <property type="nucleotide sequence ID" value="NZ_CP036299.1"/>
</dbReference>
<dbReference type="AlphaFoldDB" id="A0A518GSS4"/>
<dbReference type="PROSITE" id="PS00018">
    <property type="entry name" value="EF_HAND_1"/>
    <property type="match status" value="1"/>
</dbReference>
<evidence type="ECO:0000313" key="3">
    <source>
        <dbReference type="Proteomes" id="UP000315349"/>
    </source>
</evidence>
<dbReference type="SUPFAM" id="SSF54160">
    <property type="entry name" value="Chromo domain-like"/>
    <property type="match status" value="2"/>
</dbReference>
<protein>
    <recommendedName>
        <fullName evidence="1">Peptidase C14 caspase domain-containing protein</fullName>
    </recommendedName>
</protein>
<dbReference type="GO" id="GO:0004197">
    <property type="term" value="F:cysteine-type endopeptidase activity"/>
    <property type="evidence" value="ECO:0007669"/>
    <property type="project" value="InterPro"/>
</dbReference>
<dbReference type="GO" id="GO:0006508">
    <property type="term" value="P:proteolysis"/>
    <property type="evidence" value="ECO:0007669"/>
    <property type="project" value="InterPro"/>
</dbReference>
<sequence>MTGLLFFRFERWLMVALIVLILLWSRTEIVTAAQPEAGVGGADANWQPARTWVFCVGLLRWENPQHGPFPQKHRRDAEMLQVLKECGVPAAQITYLCDEQGTTAAIEKEFTRFLKQPAKDDLVIVYYCGHGYNTSDHKQTFLVSYDTAGPNRGWEVASIAREINRLCRAQRVVIALDHCFSGAMAEAVRQLPDPKVSFAVLASAHHNSSSTGNWTFTENLISAFRGRGYMDDDGNGQITFSELDANIQLDMAFAERQMSQSLFTKGFNPNFVIRTSHKPTDPEIGQRAEIEWQGKYYRGFVIGRNGALSRVHYYGYQESDDEWVTPERLRTPTPVTRPINSPVEIQWKSEWYRGRIIGVKHGLHLVKYDKWGPEWNEWVTFDRLRDVK</sequence>
<dbReference type="InterPro" id="IPR016197">
    <property type="entry name" value="Chromo-like_dom_sf"/>
</dbReference>
<evidence type="ECO:0000259" key="1">
    <source>
        <dbReference type="Pfam" id="PF00656"/>
    </source>
</evidence>
<dbReference type="Pfam" id="PF00656">
    <property type="entry name" value="Peptidase_C14"/>
    <property type="match status" value="1"/>
</dbReference>
<dbReference type="KEGG" id="peh:Spb1_35830"/>
<keyword evidence="3" id="KW-1185">Reference proteome</keyword>
<proteinExistence type="predicted"/>
<name>A0A518GSS4_9PLAN</name>
<accession>A0A518GSS4</accession>
<dbReference type="Gene3D" id="2.30.30.140">
    <property type="match status" value="1"/>
</dbReference>
<dbReference type="InterPro" id="IPR011600">
    <property type="entry name" value="Pept_C14_caspase"/>
</dbReference>
<dbReference type="Proteomes" id="UP000315349">
    <property type="component" value="Chromosome"/>
</dbReference>
<organism evidence="2 3">
    <name type="scientific">Planctopirus ephydatiae</name>
    <dbReference type="NCBI Taxonomy" id="2528019"/>
    <lineage>
        <taxon>Bacteria</taxon>
        <taxon>Pseudomonadati</taxon>
        <taxon>Planctomycetota</taxon>
        <taxon>Planctomycetia</taxon>
        <taxon>Planctomycetales</taxon>
        <taxon>Planctomycetaceae</taxon>
        <taxon>Planctopirus</taxon>
    </lineage>
</organism>
<feature type="domain" description="Peptidase C14 caspase" evidence="1">
    <location>
        <begin position="78"/>
        <end position="224"/>
    </location>
</feature>